<dbReference type="Gene3D" id="1.10.238.10">
    <property type="entry name" value="EF-hand"/>
    <property type="match status" value="3"/>
</dbReference>
<name>A0A168HEG7_MUCCL</name>
<dbReference type="InterPro" id="IPR018247">
    <property type="entry name" value="EF_Hand_1_Ca_BS"/>
</dbReference>
<keyword evidence="3" id="KW-0106">Calcium</keyword>
<comment type="caution">
    <text evidence="5">The sequence shown here is derived from an EMBL/GenBank/DDBJ whole genome shotgun (WGS) entry which is preliminary data.</text>
</comment>
<evidence type="ECO:0000313" key="5">
    <source>
        <dbReference type="EMBL" id="OAC98694.1"/>
    </source>
</evidence>
<evidence type="ECO:0000259" key="4">
    <source>
        <dbReference type="PROSITE" id="PS50222"/>
    </source>
</evidence>
<feature type="domain" description="EF-hand" evidence="4">
    <location>
        <begin position="117"/>
        <end position="150"/>
    </location>
</feature>
<dbReference type="PANTHER" id="PTHR23048">
    <property type="entry name" value="MYOSIN LIGHT CHAIN 1, 3"/>
    <property type="match status" value="1"/>
</dbReference>
<keyword evidence="2" id="KW-0677">Repeat</keyword>
<dbReference type="FunFam" id="1.10.238.10:FF:000251">
    <property type="entry name" value="Calmodulin-related protein 97A"/>
    <property type="match status" value="1"/>
</dbReference>
<evidence type="ECO:0000256" key="1">
    <source>
        <dbReference type="ARBA" id="ARBA00022723"/>
    </source>
</evidence>
<sequence length="150" mass="16457">MSDQLTPEQIQEYREAFQLFDKNGDGSVSAAELGVVLRSFGMNPTDAELRDMVSDVDADGNGNIDFEEFLNLVKDLKSGGKDTDDLREAFKVFDADGNGVIDRSELRKVMSSLNENLTEEELDAMIKEADANGDGQISFDEFKAMMGGGK</sequence>
<dbReference type="SUPFAM" id="SSF47473">
    <property type="entry name" value="EF-hand"/>
    <property type="match status" value="1"/>
</dbReference>
<dbReference type="PROSITE" id="PS00018">
    <property type="entry name" value="EF_HAND_1"/>
    <property type="match status" value="4"/>
</dbReference>
<dbReference type="PROSITE" id="PS50222">
    <property type="entry name" value="EF_HAND_2"/>
    <property type="match status" value="4"/>
</dbReference>
<dbReference type="InterPro" id="IPR011992">
    <property type="entry name" value="EF-hand-dom_pair"/>
</dbReference>
<evidence type="ECO:0000256" key="2">
    <source>
        <dbReference type="ARBA" id="ARBA00022737"/>
    </source>
</evidence>
<dbReference type="EMBL" id="AMYB01000009">
    <property type="protein sequence ID" value="OAC98694.1"/>
    <property type="molecule type" value="Genomic_DNA"/>
</dbReference>
<dbReference type="InterPro" id="IPR003299">
    <property type="entry name" value="Calflagin-bd"/>
</dbReference>
<feature type="domain" description="EF-hand" evidence="4">
    <location>
        <begin position="81"/>
        <end position="116"/>
    </location>
</feature>
<dbReference type="GO" id="GO:0005509">
    <property type="term" value="F:calcium ion binding"/>
    <property type="evidence" value="ECO:0007669"/>
    <property type="project" value="InterPro"/>
</dbReference>
<dbReference type="AlphaFoldDB" id="A0A168HEG7"/>
<dbReference type="InterPro" id="IPR002048">
    <property type="entry name" value="EF_hand_dom"/>
</dbReference>
<evidence type="ECO:0000313" key="6">
    <source>
        <dbReference type="Proteomes" id="UP000077051"/>
    </source>
</evidence>
<keyword evidence="6" id="KW-1185">Reference proteome</keyword>
<keyword evidence="1" id="KW-0479">Metal-binding</keyword>
<accession>A0A168HEG7</accession>
<dbReference type="VEuPathDB" id="FungiDB:MUCCIDRAFT_181344"/>
<evidence type="ECO:0000256" key="3">
    <source>
        <dbReference type="ARBA" id="ARBA00022837"/>
    </source>
</evidence>
<proteinExistence type="predicted"/>
<dbReference type="PRINTS" id="PR01362">
    <property type="entry name" value="CALFLAGIN"/>
</dbReference>
<gene>
    <name evidence="5" type="ORF">MUCCIDRAFT_181344</name>
</gene>
<dbReference type="OrthoDB" id="26525at2759"/>
<organism evidence="5 6">
    <name type="scientific">Mucor lusitanicus CBS 277.49</name>
    <dbReference type="NCBI Taxonomy" id="747725"/>
    <lineage>
        <taxon>Eukaryota</taxon>
        <taxon>Fungi</taxon>
        <taxon>Fungi incertae sedis</taxon>
        <taxon>Mucoromycota</taxon>
        <taxon>Mucoromycotina</taxon>
        <taxon>Mucoromycetes</taxon>
        <taxon>Mucorales</taxon>
        <taxon>Mucorineae</taxon>
        <taxon>Mucoraceae</taxon>
        <taxon>Mucor</taxon>
    </lineage>
</organism>
<reference evidence="5 6" key="1">
    <citation type="submission" date="2015-06" db="EMBL/GenBank/DDBJ databases">
        <title>Expansion of signal transduction pathways in fungi by whole-genome duplication.</title>
        <authorList>
            <consortium name="DOE Joint Genome Institute"/>
            <person name="Corrochano L.M."/>
            <person name="Kuo A."/>
            <person name="Marcet-Houben M."/>
            <person name="Polaino S."/>
            <person name="Salamov A."/>
            <person name="Villalobos J.M."/>
            <person name="Alvarez M.I."/>
            <person name="Avalos J."/>
            <person name="Benito E.P."/>
            <person name="Benoit I."/>
            <person name="Burger G."/>
            <person name="Camino L.P."/>
            <person name="Canovas D."/>
            <person name="Cerda-Olmedo E."/>
            <person name="Cheng J.-F."/>
            <person name="Dominguez A."/>
            <person name="Elias M."/>
            <person name="Eslava A.P."/>
            <person name="Glaser F."/>
            <person name="Grimwood J."/>
            <person name="Gutierrez G."/>
            <person name="Heitman J."/>
            <person name="Henrissat B."/>
            <person name="Iturriaga E.A."/>
            <person name="Lang B.F."/>
            <person name="Lavin J.L."/>
            <person name="Lee S."/>
            <person name="Li W."/>
            <person name="Lindquist E."/>
            <person name="Lopez-Garcia S."/>
            <person name="Luque E.M."/>
            <person name="Marcos A.T."/>
            <person name="Martin J."/>
            <person name="Mccluskey K."/>
            <person name="Medina H.R."/>
            <person name="Miralles-Duran A."/>
            <person name="Miyazaki A."/>
            <person name="Munoz-Torres E."/>
            <person name="Oguiza J.A."/>
            <person name="Ohm R."/>
            <person name="Olmedo M."/>
            <person name="Orejas M."/>
            <person name="Ortiz-Castellanos L."/>
            <person name="Pisabarro A.G."/>
            <person name="Rodriguez-Romero J."/>
            <person name="Ruiz-Herrera J."/>
            <person name="Ruiz-Vazquez R."/>
            <person name="Sanz C."/>
            <person name="Schackwitz W."/>
            <person name="Schmutz J."/>
            <person name="Shahriari M."/>
            <person name="Shelest E."/>
            <person name="Silva-Franco F."/>
            <person name="Soanes D."/>
            <person name="Syed K."/>
            <person name="Tagua V.G."/>
            <person name="Talbot N.J."/>
            <person name="Thon M."/>
            <person name="De Vries R.P."/>
            <person name="Wiebenga A."/>
            <person name="Yadav J.S."/>
            <person name="Braun E.L."/>
            <person name="Baker S."/>
            <person name="Garre V."/>
            <person name="Horwitz B."/>
            <person name="Torres-Martinez S."/>
            <person name="Idnurm A."/>
            <person name="Herrera-Estrella A."/>
            <person name="Gabaldon T."/>
            <person name="Grigoriev I.V."/>
        </authorList>
    </citation>
    <scope>NUCLEOTIDE SEQUENCE [LARGE SCALE GENOMIC DNA]</scope>
    <source>
        <strain evidence="5 6">CBS 277.49</strain>
    </source>
</reference>
<dbReference type="SMART" id="SM00054">
    <property type="entry name" value="EFh"/>
    <property type="match status" value="4"/>
</dbReference>
<dbReference type="InterPro" id="IPR050230">
    <property type="entry name" value="CALM/Myosin/TropC-like"/>
</dbReference>
<protein>
    <recommendedName>
        <fullName evidence="4">EF-hand domain-containing protein</fullName>
    </recommendedName>
</protein>
<dbReference type="Proteomes" id="UP000077051">
    <property type="component" value="Unassembled WGS sequence"/>
</dbReference>
<dbReference type="Pfam" id="PF13499">
    <property type="entry name" value="EF-hand_7"/>
    <property type="match status" value="2"/>
</dbReference>
<feature type="domain" description="EF-hand" evidence="4">
    <location>
        <begin position="8"/>
        <end position="43"/>
    </location>
</feature>
<dbReference type="FunFam" id="1.10.238.10:FF:000181">
    <property type="entry name" value="CALML5 isoform 1"/>
    <property type="match status" value="1"/>
</dbReference>
<dbReference type="GO" id="GO:0016460">
    <property type="term" value="C:myosin II complex"/>
    <property type="evidence" value="ECO:0007669"/>
    <property type="project" value="TreeGrafter"/>
</dbReference>
<dbReference type="STRING" id="747725.A0A168HEG7"/>
<dbReference type="PANTHER" id="PTHR23048:SF0">
    <property type="entry name" value="CALMODULIN LIKE 3"/>
    <property type="match status" value="1"/>
</dbReference>
<dbReference type="CDD" id="cd00051">
    <property type="entry name" value="EFh"/>
    <property type="match status" value="1"/>
</dbReference>
<feature type="domain" description="EF-hand" evidence="4">
    <location>
        <begin position="44"/>
        <end position="79"/>
    </location>
</feature>